<evidence type="ECO:0000256" key="6">
    <source>
        <dbReference type="SAM" id="MobiDB-lite"/>
    </source>
</evidence>
<evidence type="ECO:0008006" key="12">
    <source>
        <dbReference type="Google" id="ProtNLM"/>
    </source>
</evidence>
<keyword evidence="4" id="KW-0804">Transcription</keyword>
<dbReference type="SUPFAM" id="SSF88946">
    <property type="entry name" value="Sigma2 domain of RNA polymerase sigma factors"/>
    <property type="match status" value="1"/>
</dbReference>
<feature type="domain" description="RNA polymerase sigma-70 region 2" evidence="8">
    <location>
        <begin position="41"/>
        <end position="109"/>
    </location>
</feature>
<feature type="coiled-coil region" evidence="5">
    <location>
        <begin position="388"/>
        <end position="415"/>
    </location>
</feature>
<organism evidence="10 11">
    <name type="scientific">Frigoriglobus tundricola</name>
    <dbReference type="NCBI Taxonomy" id="2774151"/>
    <lineage>
        <taxon>Bacteria</taxon>
        <taxon>Pseudomonadati</taxon>
        <taxon>Planctomycetota</taxon>
        <taxon>Planctomycetia</taxon>
        <taxon>Gemmatales</taxon>
        <taxon>Gemmataceae</taxon>
        <taxon>Frigoriglobus</taxon>
    </lineage>
</organism>
<name>A0A6M5YFW2_9BACT</name>
<dbReference type="EMBL" id="CP053452">
    <property type="protein sequence ID" value="QJW92917.1"/>
    <property type="molecule type" value="Genomic_DNA"/>
</dbReference>
<dbReference type="Pfam" id="PF04542">
    <property type="entry name" value="Sigma70_r2"/>
    <property type="match status" value="1"/>
</dbReference>
<evidence type="ECO:0000256" key="3">
    <source>
        <dbReference type="ARBA" id="ARBA00023082"/>
    </source>
</evidence>
<keyword evidence="7" id="KW-0472">Membrane</keyword>
<evidence type="ECO:0000313" key="10">
    <source>
        <dbReference type="EMBL" id="QJW92917.1"/>
    </source>
</evidence>
<keyword evidence="5" id="KW-0175">Coiled coil</keyword>
<dbReference type="NCBIfam" id="TIGR02937">
    <property type="entry name" value="sigma70-ECF"/>
    <property type="match status" value="1"/>
</dbReference>
<dbReference type="GO" id="GO:0006352">
    <property type="term" value="P:DNA-templated transcription initiation"/>
    <property type="evidence" value="ECO:0007669"/>
    <property type="project" value="InterPro"/>
</dbReference>
<gene>
    <name evidence="10" type="ORF">FTUN_0414</name>
</gene>
<dbReference type="AlphaFoldDB" id="A0A6M5YFW2"/>
<feature type="domain" description="RNA polymerase sigma factor 70 region 4 type 2" evidence="9">
    <location>
        <begin position="132"/>
        <end position="184"/>
    </location>
</feature>
<evidence type="ECO:0000256" key="5">
    <source>
        <dbReference type="SAM" id="Coils"/>
    </source>
</evidence>
<dbReference type="PANTHER" id="PTHR43133:SF51">
    <property type="entry name" value="RNA POLYMERASE SIGMA FACTOR"/>
    <property type="match status" value="1"/>
</dbReference>
<dbReference type="InterPro" id="IPR007627">
    <property type="entry name" value="RNA_pol_sigma70_r2"/>
</dbReference>
<sequence length="417" mass="45026">MAGNNARAVRQLRRLATAQDNDAALLDRFRAESDADAFAELVRRHGPMVLGVCRRVLGNGADADDAFQAVFLVLSRKGGSIRAGRPVANWLFGVARFAALRLRNKERRRREHETNAPRESPEGPVPDPELLAALDEELSRLPDRYRAPLIACFLQGRTQEDAARDLGCSLSTLRRRLDQGRELLRCRLAGRGAVPALAALAVGTSTADVPATMIETTVRMAGAFVNGNGGAVPATVLAEGVATTMSQTKLKLLVAAVLVAVGLAGTGIAWQLAPAQQPEPDRGVQPPAVKAPPKATEPPAKAAPPALTDTIKPGDRLTIRGDNLFEAAPLDQIYEVEMSGKINLGPRYGGRVKIDGMTLEEAEGVLNKQIQMYAKVGVVSLTRYIEPPDTLEARVRQLEKEVKELRETVEGLNRKKR</sequence>
<dbReference type="InterPro" id="IPR039425">
    <property type="entry name" value="RNA_pol_sigma-70-like"/>
</dbReference>
<dbReference type="GO" id="GO:0003677">
    <property type="term" value="F:DNA binding"/>
    <property type="evidence" value="ECO:0007669"/>
    <property type="project" value="InterPro"/>
</dbReference>
<dbReference type="CDD" id="cd06171">
    <property type="entry name" value="Sigma70_r4"/>
    <property type="match status" value="1"/>
</dbReference>
<dbReference type="Proteomes" id="UP000503447">
    <property type="component" value="Chromosome"/>
</dbReference>
<dbReference type="KEGG" id="ftj:FTUN_0414"/>
<accession>A0A6M5YFW2</accession>
<dbReference type="InterPro" id="IPR014284">
    <property type="entry name" value="RNA_pol_sigma-70_dom"/>
</dbReference>
<evidence type="ECO:0000313" key="11">
    <source>
        <dbReference type="Proteomes" id="UP000503447"/>
    </source>
</evidence>
<keyword evidence="2" id="KW-0805">Transcription regulation</keyword>
<evidence type="ECO:0000259" key="8">
    <source>
        <dbReference type="Pfam" id="PF04542"/>
    </source>
</evidence>
<feature type="compositionally biased region" description="Basic and acidic residues" evidence="6">
    <location>
        <begin position="111"/>
        <end position="121"/>
    </location>
</feature>
<evidence type="ECO:0000256" key="2">
    <source>
        <dbReference type="ARBA" id="ARBA00023015"/>
    </source>
</evidence>
<proteinExistence type="inferred from homology"/>
<evidence type="ECO:0000259" key="9">
    <source>
        <dbReference type="Pfam" id="PF08281"/>
    </source>
</evidence>
<dbReference type="Gene3D" id="1.10.10.10">
    <property type="entry name" value="Winged helix-like DNA-binding domain superfamily/Winged helix DNA-binding domain"/>
    <property type="match status" value="1"/>
</dbReference>
<dbReference type="PANTHER" id="PTHR43133">
    <property type="entry name" value="RNA POLYMERASE ECF-TYPE SIGMA FACTO"/>
    <property type="match status" value="1"/>
</dbReference>
<feature type="region of interest" description="Disordered" evidence="6">
    <location>
        <begin position="276"/>
        <end position="313"/>
    </location>
</feature>
<evidence type="ECO:0000256" key="4">
    <source>
        <dbReference type="ARBA" id="ARBA00023163"/>
    </source>
</evidence>
<evidence type="ECO:0000256" key="7">
    <source>
        <dbReference type="SAM" id="Phobius"/>
    </source>
</evidence>
<evidence type="ECO:0000256" key="1">
    <source>
        <dbReference type="ARBA" id="ARBA00010641"/>
    </source>
</evidence>
<dbReference type="InterPro" id="IPR013324">
    <property type="entry name" value="RNA_pol_sigma_r3/r4-like"/>
</dbReference>
<dbReference type="Pfam" id="PF08281">
    <property type="entry name" value="Sigma70_r4_2"/>
    <property type="match status" value="1"/>
</dbReference>
<feature type="compositionally biased region" description="Low complexity" evidence="6">
    <location>
        <begin position="286"/>
        <end position="306"/>
    </location>
</feature>
<comment type="similarity">
    <text evidence="1">Belongs to the sigma-70 factor family. ECF subfamily.</text>
</comment>
<dbReference type="InterPro" id="IPR013249">
    <property type="entry name" value="RNA_pol_sigma70_r4_t2"/>
</dbReference>
<keyword evidence="7" id="KW-1133">Transmembrane helix</keyword>
<dbReference type="Gene3D" id="1.10.1740.10">
    <property type="match status" value="1"/>
</dbReference>
<feature type="region of interest" description="Disordered" evidence="6">
    <location>
        <begin position="107"/>
        <end position="127"/>
    </location>
</feature>
<keyword evidence="3" id="KW-0731">Sigma factor</keyword>
<dbReference type="InterPro" id="IPR036388">
    <property type="entry name" value="WH-like_DNA-bd_sf"/>
</dbReference>
<dbReference type="RefSeq" id="WP_171469221.1">
    <property type="nucleotide sequence ID" value="NZ_CP053452.2"/>
</dbReference>
<protein>
    <recommendedName>
        <fullName evidence="12">ECF RNA polymerase sigma factor SigE</fullName>
    </recommendedName>
</protein>
<reference evidence="11" key="1">
    <citation type="submission" date="2020-05" db="EMBL/GenBank/DDBJ databases">
        <title>Frigoriglobus tundricola gen. nov., sp. nov., a psychrotolerant cellulolytic planctomycete of the family Gemmataceae with two divergent copies of 16S rRNA gene.</title>
        <authorList>
            <person name="Kulichevskaya I.S."/>
            <person name="Ivanova A.A."/>
            <person name="Naumoff D.G."/>
            <person name="Beletsky A.V."/>
            <person name="Rijpstra W.I.C."/>
            <person name="Sinninghe Damste J.S."/>
            <person name="Mardanov A.V."/>
            <person name="Ravin N.V."/>
            <person name="Dedysh S.N."/>
        </authorList>
    </citation>
    <scope>NUCLEOTIDE SEQUENCE [LARGE SCALE GENOMIC DNA]</scope>
    <source>
        <strain evidence="11">PL17</strain>
    </source>
</reference>
<keyword evidence="11" id="KW-1185">Reference proteome</keyword>
<feature type="transmembrane region" description="Helical" evidence="7">
    <location>
        <begin position="252"/>
        <end position="273"/>
    </location>
</feature>
<dbReference type="GO" id="GO:0016987">
    <property type="term" value="F:sigma factor activity"/>
    <property type="evidence" value="ECO:0007669"/>
    <property type="project" value="UniProtKB-KW"/>
</dbReference>
<keyword evidence="7" id="KW-0812">Transmembrane</keyword>
<dbReference type="SUPFAM" id="SSF88659">
    <property type="entry name" value="Sigma3 and sigma4 domains of RNA polymerase sigma factors"/>
    <property type="match status" value="1"/>
</dbReference>
<dbReference type="InterPro" id="IPR013325">
    <property type="entry name" value="RNA_pol_sigma_r2"/>
</dbReference>